<sequence length="836" mass="94575">MIKTKAILIQFILLFSMNLCLICLSVPAIAGTNYFQVIDNGKIKIVLNCNNKASVVAMYVNGRKVIDAPDGMYTAISHEGKKFTSLHLLQKPSCNQTKNNIVIKNIIYGDKELTVSETWTFQKKGNSLEWKIARKFSDQASIDISAAPVINFTSIKTWDGAFQGYGGLAWFYLFNEKPSSYGVHSKSSSFWRNGDPNGLNISVSSPGNEVAMTYKRTKEDRLAYSIAVSRQQIVPLMDKGTQRRLFVRGEAPVWAPVVATGATNLTITFAYVNTAQRDDRGKLAGVNGAQVGAVLNTIARIGVIDSLHYGGNSWATPYGPICLHEQYIAQLGLGINDPRYLNGYKACLDFYRDHAIKQDGRVYSRWAYTNEDAAPGQYNEYGFYEAQWGTLMDSNPDYVSNVADLFDLTGDRRWVRGQQQACEKVLDWILRRDENHNGLVEMMNGNQDERKSSDWIDIVWASYENAFVNAKLYYALKKWAAVESILGDQVKAKTYAGLAIRLKSSFNKPTDQGGFWDEQNKCYVHWRDNKGAIHGRNMVTPVNFMAIAYGICDQQDRKGQILDAIERQMQQENLFFWPLTMTSYEPGELRKDQLPFPNYENGDLFLSWGSIGVAAYAKYRPEIALKYVRNVLNQYGKDGLAFQRYSRKDQSGKGDDILSGNSLAIVGLYQSLYGVNPLYNRLLIDPHLTSELTGSRLKYRYHEQLLEISLDKEEYAVSNGRVELRSKTRFGFAVNGNVLSYFNDNHEQPDMQISGAGKLQATVDTWTDQTKTFNIIYQNGYKRPVTCHIMQLRPHTTYKVSINHKQISTIESDEKGHITLIRKPSATKDRVSITFP</sequence>
<keyword evidence="1" id="KW-0732">Signal</keyword>
<dbReference type="SUPFAM" id="SSF48208">
    <property type="entry name" value="Six-hairpin glycosidases"/>
    <property type="match status" value="1"/>
</dbReference>
<evidence type="ECO:0000313" key="4">
    <source>
        <dbReference type="Proteomes" id="UP001597010"/>
    </source>
</evidence>
<feature type="signal peptide" evidence="1">
    <location>
        <begin position="1"/>
        <end position="30"/>
    </location>
</feature>
<dbReference type="RefSeq" id="WP_377112428.1">
    <property type="nucleotide sequence ID" value="NZ_JBHTHZ010000002.1"/>
</dbReference>
<feature type="chain" id="PRO_5045654292" description="Alpha-L-rhamnosidase six-hairpin glycosidase domain-containing protein" evidence="1">
    <location>
        <begin position="31"/>
        <end position="836"/>
    </location>
</feature>
<dbReference type="InterPro" id="IPR012341">
    <property type="entry name" value="6hp_glycosidase-like_sf"/>
</dbReference>
<proteinExistence type="predicted"/>
<organism evidence="3 4">
    <name type="scientific">Mucilaginibacter litoreus</name>
    <dbReference type="NCBI Taxonomy" id="1048221"/>
    <lineage>
        <taxon>Bacteria</taxon>
        <taxon>Pseudomonadati</taxon>
        <taxon>Bacteroidota</taxon>
        <taxon>Sphingobacteriia</taxon>
        <taxon>Sphingobacteriales</taxon>
        <taxon>Sphingobacteriaceae</taxon>
        <taxon>Mucilaginibacter</taxon>
    </lineage>
</organism>
<dbReference type="EMBL" id="JBHTHZ010000002">
    <property type="protein sequence ID" value="MFD0793113.1"/>
    <property type="molecule type" value="Genomic_DNA"/>
</dbReference>
<dbReference type="Pfam" id="PF17389">
    <property type="entry name" value="Bac_rhamnosid6H"/>
    <property type="match status" value="1"/>
</dbReference>
<dbReference type="InterPro" id="IPR035396">
    <property type="entry name" value="Bac_rhamnosid6H"/>
</dbReference>
<evidence type="ECO:0000256" key="1">
    <source>
        <dbReference type="SAM" id="SignalP"/>
    </source>
</evidence>
<reference evidence="4" key="1">
    <citation type="journal article" date="2019" name="Int. J. Syst. Evol. Microbiol.">
        <title>The Global Catalogue of Microorganisms (GCM) 10K type strain sequencing project: providing services to taxonomists for standard genome sequencing and annotation.</title>
        <authorList>
            <consortium name="The Broad Institute Genomics Platform"/>
            <consortium name="The Broad Institute Genome Sequencing Center for Infectious Disease"/>
            <person name="Wu L."/>
            <person name="Ma J."/>
        </authorList>
    </citation>
    <scope>NUCLEOTIDE SEQUENCE [LARGE SCALE GENOMIC DNA]</scope>
    <source>
        <strain evidence="4">CCUG 61484</strain>
    </source>
</reference>
<keyword evidence="4" id="KW-1185">Reference proteome</keyword>
<name>A0ABW3APZ2_9SPHI</name>
<evidence type="ECO:0000313" key="3">
    <source>
        <dbReference type="EMBL" id="MFD0793113.1"/>
    </source>
</evidence>
<accession>A0ABW3APZ2</accession>
<protein>
    <recommendedName>
        <fullName evidence="2">Alpha-L-rhamnosidase six-hairpin glycosidase domain-containing protein</fullName>
    </recommendedName>
</protein>
<evidence type="ECO:0000259" key="2">
    <source>
        <dbReference type="Pfam" id="PF17389"/>
    </source>
</evidence>
<dbReference type="PANTHER" id="PTHR34987">
    <property type="entry name" value="C, PUTATIVE (AFU_ORTHOLOGUE AFUA_3G02880)-RELATED"/>
    <property type="match status" value="1"/>
</dbReference>
<dbReference type="PANTHER" id="PTHR34987:SF6">
    <property type="entry name" value="ALPHA-L-RHAMNOSIDASE SIX-HAIRPIN GLYCOSIDASE DOMAIN-CONTAINING PROTEIN"/>
    <property type="match status" value="1"/>
</dbReference>
<dbReference type="Proteomes" id="UP001597010">
    <property type="component" value="Unassembled WGS sequence"/>
</dbReference>
<dbReference type="Gene3D" id="1.50.10.10">
    <property type="match status" value="1"/>
</dbReference>
<feature type="domain" description="Alpha-L-rhamnosidase six-hairpin glycosidase" evidence="2">
    <location>
        <begin position="398"/>
        <end position="569"/>
    </location>
</feature>
<dbReference type="InterPro" id="IPR008928">
    <property type="entry name" value="6-hairpin_glycosidase_sf"/>
</dbReference>
<comment type="caution">
    <text evidence="3">The sequence shown here is derived from an EMBL/GenBank/DDBJ whole genome shotgun (WGS) entry which is preliminary data.</text>
</comment>
<gene>
    <name evidence="3" type="ORF">ACFQZX_05755</name>
</gene>